<keyword evidence="2 4" id="KW-0238">DNA-binding</keyword>
<evidence type="ECO:0000256" key="4">
    <source>
        <dbReference type="PROSITE-ProRule" id="PRU00335"/>
    </source>
</evidence>
<keyword evidence="7" id="KW-1185">Reference proteome</keyword>
<dbReference type="SUPFAM" id="SSF46689">
    <property type="entry name" value="Homeodomain-like"/>
    <property type="match status" value="1"/>
</dbReference>
<dbReference type="GO" id="GO:0045892">
    <property type="term" value="P:negative regulation of DNA-templated transcription"/>
    <property type="evidence" value="ECO:0007669"/>
    <property type="project" value="InterPro"/>
</dbReference>
<evidence type="ECO:0000256" key="2">
    <source>
        <dbReference type="ARBA" id="ARBA00023125"/>
    </source>
</evidence>
<keyword evidence="3" id="KW-0804">Transcription</keyword>
<dbReference type="PRINTS" id="PR00455">
    <property type="entry name" value="HTHTETR"/>
</dbReference>
<dbReference type="PROSITE" id="PS50977">
    <property type="entry name" value="HTH_TETR_2"/>
    <property type="match status" value="1"/>
</dbReference>
<dbReference type="PANTHER" id="PTHR30055">
    <property type="entry name" value="HTH-TYPE TRANSCRIPTIONAL REGULATOR RUTR"/>
    <property type="match status" value="1"/>
</dbReference>
<dbReference type="SUPFAM" id="SSF48498">
    <property type="entry name" value="Tetracyclin repressor-like, C-terminal domain"/>
    <property type="match status" value="1"/>
</dbReference>
<evidence type="ECO:0000256" key="1">
    <source>
        <dbReference type="ARBA" id="ARBA00023015"/>
    </source>
</evidence>
<comment type="caution">
    <text evidence="6">The sequence shown here is derived from an EMBL/GenBank/DDBJ whole genome shotgun (WGS) entry which is preliminary data.</text>
</comment>
<dbReference type="InterPro" id="IPR050109">
    <property type="entry name" value="HTH-type_TetR-like_transc_reg"/>
</dbReference>
<dbReference type="Pfam" id="PF00440">
    <property type="entry name" value="TetR_N"/>
    <property type="match status" value="1"/>
</dbReference>
<dbReference type="GO" id="GO:0000976">
    <property type="term" value="F:transcription cis-regulatory region binding"/>
    <property type="evidence" value="ECO:0007669"/>
    <property type="project" value="TreeGrafter"/>
</dbReference>
<dbReference type="Proteomes" id="UP000306628">
    <property type="component" value="Unassembled WGS sequence"/>
</dbReference>
<protein>
    <submittedName>
        <fullName evidence="6">TetR/AcrR family transcriptional regulator</fullName>
    </submittedName>
</protein>
<name>A0A5S4GI95_9ACTN</name>
<keyword evidence="1" id="KW-0805">Transcription regulation</keyword>
<dbReference type="OrthoDB" id="4540879at2"/>
<sequence>MSYTECMTYTCLMREHESGTKDKLPAGLDQLWARLDQPAPEPRTGLSLGRIARAAVELADAGGLEAVSMARVAERLGFTTMSLYRHVKSKNELLLLMLDSVAAVPDEVAVPGEEWRAGLRRWCRAQWEMLRAHAWIVHLPITGPPVTPNQLAWTDRALAALGGTGLTERDKAGVVLLVANYMHTAARLAAELGQAASGESIAAYSALLGSLADERRFPALRAAADAGAFDYPADLPEEERRFDYTFGLDRILDGVEVLIGSRGGEAPAG</sequence>
<dbReference type="Pfam" id="PF02909">
    <property type="entry name" value="TetR_C_1"/>
    <property type="match status" value="1"/>
</dbReference>
<dbReference type="InterPro" id="IPR001647">
    <property type="entry name" value="HTH_TetR"/>
</dbReference>
<organism evidence="6 7">
    <name type="scientific">Nonomuraea zeae</name>
    <dbReference type="NCBI Taxonomy" id="1642303"/>
    <lineage>
        <taxon>Bacteria</taxon>
        <taxon>Bacillati</taxon>
        <taxon>Actinomycetota</taxon>
        <taxon>Actinomycetes</taxon>
        <taxon>Streptosporangiales</taxon>
        <taxon>Streptosporangiaceae</taxon>
        <taxon>Nonomuraea</taxon>
    </lineage>
</organism>
<dbReference type="InterPro" id="IPR036271">
    <property type="entry name" value="Tet_transcr_reg_TetR-rel_C_sf"/>
</dbReference>
<evidence type="ECO:0000313" key="6">
    <source>
        <dbReference type="EMBL" id="TMR32244.1"/>
    </source>
</evidence>
<dbReference type="Gene3D" id="1.10.357.10">
    <property type="entry name" value="Tetracycline Repressor, domain 2"/>
    <property type="match status" value="1"/>
</dbReference>
<reference evidence="6 7" key="1">
    <citation type="submission" date="2019-05" db="EMBL/GenBank/DDBJ databases">
        <title>Draft genome sequence of Nonomuraea zeae DSM 100528.</title>
        <authorList>
            <person name="Saricaoglu S."/>
            <person name="Isik K."/>
        </authorList>
    </citation>
    <scope>NUCLEOTIDE SEQUENCE [LARGE SCALE GENOMIC DNA]</scope>
    <source>
        <strain evidence="6 7">DSM 100528</strain>
    </source>
</reference>
<feature type="domain" description="HTH tetR-type" evidence="5">
    <location>
        <begin position="45"/>
        <end position="105"/>
    </location>
</feature>
<evidence type="ECO:0000256" key="3">
    <source>
        <dbReference type="ARBA" id="ARBA00023163"/>
    </source>
</evidence>
<dbReference type="Gene3D" id="1.10.10.60">
    <property type="entry name" value="Homeodomain-like"/>
    <property type="match status" value="1"/>
</dbReference>
<evidence type="ECO:0000313" key="7">
    <source>
        <dbReference type="Proteomes" id="UP000306628"/>
    </source>
</evidence>
<dbReference type="PANTHER" id="PTHR30055:SF151">
    <property type="entry name" value="TRANSCRIPTIONAL REGULATORY PROTEIN"/>
    <property type="match status" value="1"/>
</dbReference>
<dbReference type="EMBL" id="VCKX01000072">
    <property type="protein sequence ID" value="TMR32244.1"/>
    <property type="molecule type" value="Genomic_DNA"/>
</dbReference>
<evidence type="ECO:0000259" key="5">
    <source>
        <dbReference type="PROSITE" id="PS50977"/>
    </source>
</evidence>
<dbReference type="InterPro" id="IPR009057">
    <property type="entry name" value="Homeodomain-like_sf"/>
</dbReference>
<feature type="DNA-binding region" description="H-T-H motif" evidence="4">
    <location>
        <begin position="68"/>
        <end position="87"/>
    </location>
</feature>
<dbReference type="GO" id="GO:0003700">
    <property type="term" value="F:DNA-binding transcription factor activity"/>
    <property type="evidence" value="ECO:0007669"/>
    <property type="project" value="TreeGrafter"/>
</dbReference>
<dbReference type="AlphaFoldDB" id="A0A5S4GI95"/>
<proteinExistence type="predicted"/>
<gene>
    <name evidence="6" type="ORF">ETD85_23475</name>
</gene>
<accession>A0A5S4GI95</accession>
<dbReference type="InterPro" id="IPR004111">
    <property type="entry name" value="Repressor_TetR_C"/>
</dbReference>